<reference evidence="1 2" key="1">
    <citation type="submission" date="2020-04" db="EMBL/GenBank/DDBJ databases">
        <title>Draft genome of Pyxidicoccus fallax type strain.</title>
        <authorList>
            <person name="Whitworth D.E."/>
        </authorList>
    </citation>
    <scope>NUCLEOTIDE SEQUENCE [LARGE SCALE GENOMIC DNA]</scope>
    <source>
        <strain evidence="1 2">DSM 14698</strain>
    </source>
</reference>
<evidence type="ECO:0000313" key="1">
    <source>
        <dbReference type="EMBL" id="NMO16210.1"/>
    </source>
</evidence>
<dbReference type="SUPFAM" id="SSF51735">
    <property type="entry name" value="NAD(P)-binding Rossmann-fold domains"/>
    <property type="match status" value="1"/>
</dbReference>
<dbReference type="PIRSF" id="PIRSF001439">
    <property type="entry name" value="CryM"/>
    <property type="match status" value="1"/>
</dbReference>
<dbReference type="RefSeq" id="WP_169345502.1">
    <property type="nucleotide sequence ID" value="NZ_JABBJJ010000060.1"/>
</dbReference>
<gene>
    <name evidence="1" type="ORF">HG543_15320</name>
</gene>
<name>A0A848LAX5_9BACT</name>
<dbReference type="Gene3D" id="3.30.1780.10">
    <property type="entry name" value="ornithine cyclodeaminase, domain 1"/>
    <property type="match status" value="1"/>
</dbReference>
<proteinExistence type="predicted"/>
<dbReference type="InterPro" id="IPR023401">
    <property type="entry name" value="ODC_N"/>
</dbReference>
<protein>
    <submittedName>
        <fullName evidence="1">Ornithine cyclodeaminase family protein</fullName>
    </submittedName>
</protein>
<dbReference type="InterPro" id="IPR003462">
    <property type="entry name" value="ODC_Mu_crystall"/>
</dbReference>
<dbReference type="Proteomes" id="UP000518300">
    <property type="component" value="Unassembled WGS sequence"/>
</dbReference>
<dbReference type="Pfam" id="PF02423">
    <property type="entry name" value="OCD_Mu_crystall"/>
    <property type="match status" value="1"/>
</dbReference>
<keyword evidence="2" id="KW-1185">Reference proteome</keyword>
<evidence type="ECO:0000313" key="2">
    <source>
        <dbReference type="Proteomes" id="UP000518300"/>
    </source>
</evidence>
<dbReference type="InterPro" id="IPR036291">
    <property type="entry name" value="NAD(P)-bd_dom_sf"/>
</dbReference>
<dbReference type="Gene3D" id="3.40.50.720">
    <property type="entry name" value="NAD(P)-binding Rossmann-like Domain"/>
    <property type="match status" value="1"/>
</dbReference>
<organism evidence="1 2">
    <name type="scientific">Pyxidicoccus fallax</name>
    <dbReference type="NCBI Taxonomy" id="394095"/>
    <lineage>
        <taxon>Bacteria</taxon>
        <taxon>Pseudomonadati</taxon>
        <taxon>Myxococcota</taxon>
        <taxon>Myxococcia</taxon>
        <taxon>Myxococcales</taxon>
        <taxon>Cystobacterineae</taxon>
        <taxon>Myxococcaceae</taxon>
        <taxon>Pyxidicoccus</taxon>
    </lineage>
</organism>
<dbReference type="PANTHER" id="PTHR13812">
    <property type="entry name" value="KETIMINE REDUCTASE MU-CRYSTALLIN"/>
    <property type="match status" value="1"/>
</dbReference>
<comment type="caution">
    <text evidence="1">The sequence shown here is derived from an EMBL/GenBank/DDBJ whole genome shotgun (WGS) entry which is preliminary data.</text>
</comment>
<accession>A0A848LAX5</accession>
<dbReference type="PANTHER" id="PTHR13812:SF19">
    <property type="entry name" value="KETIMINE REDUCTASE MU-CRYSTALLIN"/>
    <property type="match status" value="1"/>
</dbReference>
<dbReference type="AlphaFoldDB" id="A0A848LAX5"/>
<sequence>MKTDATRTLLVTQADLRSIVEAVGLDALMDQLIHALSDALRGFDGSVTEVRKREGFMLDHPRQPGVLEWMPVMHRGHTVTVKMVGYSPLNPQEHTLPTIIATNSLYDVRTGHLLAIMDGVFATALRTGAASAVATRCLAAPGSTVLGLVGTGAQAVTQLHAISRLFPLKQVLAYDTHPEALQSFAGRVGFLGLDVRPVSLAQLEAQSDIICTATSVAVGAGPVISGHELKPHVHINAVGSDLPGKTELPRAFLERSLVVPDYLEQARVEGECQQLSPNKIGPDLVTLMKNPERYEAWRQRSTVFDSTGYALEDQVVTELLLEHAEQLGLGTPVALETIGGDALDPYSLLRGPTSSPAQAQPLELRRAARA</sequence>
<dbReference type="EMBL" id="JABBJJ010000060">
    <property type="protein sequence ID" value="NMO16210.1"/>
    <property type="molecule type" value="Genomic_DNA"/>
</dbReference>